<proteinExistence type="predicted"/>
<dbReference type="AlphaFoldDB" id="A0A5C6VMT8"/>
<keyword evidence="1" id="KW-1133">Transmembrane helix</keyword>
<accession>A0A5C6VMT8</accession>
<keyword evidence="4" id="KW-1185">Reference proteome</keyword>
<protein>
    <submittedName>
        <fullName evidence="3">Beta-lactamase family protein</fullName>
    </submittedName>
</protein>
<keyword evidence="1" id="KW-0812">Transmembrane</keyword>
<sequence>MRIVNERKISLNLLHNRLHPLLKSFVEKGPAGCSMQVMHNNETVFKDVVGFADKETKMLMKEDTIFRIYSMTKVVTCVAALMLYERGLFLLNDHLSDYLPEFKNSKVYEKNEGGAVEVVTASRPILVKDLFTMTSGLTYGGNENETQIQVVKEFEKLVKNRESLTNHRLSQILASIPLAFHPGDQWHYGLSHDILGALIEVISGKKLGEFFQDEIFTPLGMNDTFFRIPDEKLHRLASLYNREEDGRLVKNENEEMDMQFHIFPEYESGGAGLLSTLEDYSRFAHMLANGGEFNGKKIIGENTIKLMATNHLTKQQTPYYNWDYLKGYGYGLGVRTLTDQAVGGINSSIGEFGWSGLAGTWVLIDPKEKISAVYMQQLLPNFEAFHQPRLRSVIYGALK</sequence>
<dbReference type="PANTHER" id="PTHR43283:SF3">
    <property type="entry name" value="BETA-LACTAMASE FAMILY PROTEIN (AFU_ORTHOLOGUE AFUA_5G07500)"/>
    <property type="match status" value="1"/>
</dbReference>
<comment type="caution">
    <text evidence="3">The sequence shown here is derived from an EMBL/GenBank/DDBJ whole genome shotgun (WGS) entry which is preliminary data.</text>
</comment>
<feature type="domain" description="Beta-lactamase-related" evidence="2">
    <location>
        <begin position="28"/>
        <end position="386"/>
    </location>
</feature>
<gene>
    <name evidence="3" type="ORF">FS935_18680</name>
</gene>
<dbReference type="EMBL" id="VOQF01000013">
    <property type="protein sequence ID" value="TXC86084.1"/>
    <property type="molecule type" value="Genomic_DNA"/>
</dbReference>
<evidence type="ECO:0000259" key="2">
    <source>
        <dbReference type="Pfam" id="PF00144"/>
    </source>
</evidence>
<dbReference type="Proteomes" id="UP000321363">
    <property type="component" value="Unassembled WGS sequence"/>
</dbReference>
<dbReference type="PANTHER" id="PTHR43283">
    <property type="entry name" value="BETA-LACTAMASE-RELATED"/>
    <property type="match status" value="1"/>
</dbReference>
<reference evidence="3 4" key="1">
    <citation type="journal article" date="2005" name="Int. J. Syst. Evol. Microbiol.">
        <title>Bacillus litoralis sp. nov., isolated from a tidal flat of the Yellow Sea in Korea.</title>
        <authorList>
            <person name="Yoon J.H."/>
            <person name="Oh T.K."/>
        </authorList>
    </citation>
    <scope>NUCLEOTIDE SEQUENCE [LARGE SCALE GENOMIC DNA]</scope>
    <source>
        <strain evidence="3 4">SW-211</strain>
    </source>
</reference>
<keyword evidence="1" id="KW-0472">Membrane</keyword>
<organism evidence="3 4">
    <name type="scientific">Metabacillus litoralis</name>
    <dbReference type="NCBI Taxonomy" id="152268"/>
    <lineage>
        <taxon>Bacteria</taxon>
        <taxon>Bacillati</taxon>
        <taxon>Bacillota</taxon>
        <taxon>Bacilli</taxon>
        <taxon>Bacillales</taxon>
        <taxon>Bacillaceae</taxon>
        <taxon>Metabacillus</taxon>
    </lineage>
</organism>
<evidence type="ECO:0000313" key="4">
    <source>
        <dbReference type="Proteomes" id="UP000321363"/>
    </source>
</evidence>
<dbReference type="InterPro" id="IPR001466">
    <property type="entry name" value="Beta-lactam-related"/>
</dbReference>
<dbReference type="OrthoDB" id="9770183at2"/>
<evidence type="ECO:0000256" key="1">
    <source>
        <dbReference type="SAM" id="Phobius"/>
    </source>
</evidence>
<evidence type="ECO:0000313" key="3">
    <source>
        <dbReference type="EMBL" id="TXC86084.1"/>
    </source>
</evidence>
<dbReference type="InterPro" id="IPR012338">
    <property type="entry name" value="Beta-lactam/transpept-like"/>
</dbReference>
<dbReference type="Gene3D" id="3.40.710.10">
    <property type="entry name" value="DD-peptidase/beta-lactamase superfamily"/>
    <property type="match status" value="1"/>
</dbReference>
<name>A0A5C6VMT8_9BACI</name>
<dbReference type="InterPro" id="IPR050789">
    <property type="entry name" value="Diverse_Enzym_Activities"/>
</dbReference>
<feature type="transmembrane region" description="Helical" evidence="1">
    <location>
        <begin position="64"/>
        <end position="84"/>
    </location>
</feature>
<dbReference type="Pfam" id="PF00144">
    <property type="entry name" value="Beta-lactamase"/>
    <property type="match status" value="1"/>
</dbReference>
<dbReference type="SUPFAM" id="SSF56601">
    <property type="entry name" value="beta-lactamase/transpeptidase-like"/>
    <property type="match status" value="1"/>
</dbReference>